<protein>
    <submittedName>
        <fullName evidence="1">Uncharacterized protein</fullName>
    </submittedName>
</protein>
<dbReference type="KEGG" id="lant:TUM19329_04360"/>
<dbReference type="Proteomes" id="UP000502894">
    <property type="component" value="Chromosome"/>
</dbReference>
<dbReference type="RefSeq" id="WP_173236062.1">
    <property type="nucleotide sequence ID" value="NZ_AP022839.1"/>
</dbReference>
<dbReference type="AlphaFoldDB" id="A0A6F8T0A2"/>
<gene>
    <name evidence="1" type="ORF">TUM19329_04360</name>
</gene>
<dbReference type="EMBL" id="AP022839">
    <property type="protein sequence ID" value="BCA94075.1"/>
    <property type="molecule type" value="Genomic_DNA"/>
</dbReference>
<keyword evidence="2" id="KW-1185">Reference proteome</keyword>
<evidence type="ECO:0000313" key="1">
    <source>
        <dbReference type="EMBL" id="BCA94075.1"/>
    </source>
</evidence>
<reference evidence="1" key="1">
    <citation type="journal article" date="2020" name="Microbiol. Resour. Announc.">
        <title>Complete Genome Sequence of Novel Psychrotolerant Legionella Strain TUM19329, Isolated from Antarctic Lake Sediment.</title>
        <authorList>
            <person name="Shimada S."/>
            <person name="Nakai R."/>
            <person name="Aoki K."/>
            <person name="Shimoeda N."/>
            <person name="Ohno G."/>
            <person name="Miyazaki Y."/>
            <person name="Kudoh S."/>
            <person name="Imura S."/>
            <person name="Watanabe K."/>
            <person name="Ishii Y."/>
            <person name="Tateda K."/>
        </authorList>
    </citation>
    <scope>NUCLEOTIDE SEQUENCE [LARGE SCALE GENOMIC DNA]</scope>
    <source>
        <strain evidence="1">TUM19329</strain>
    </source>
</reference>
<name>A0A6F8T0A2_9GAMM</name>
<sequence length="93" mass="10686">MNNKWHITLILFLLPITMVFANCDLSKFRWDCDIPVQVRAKPSASSLVYCGNSYGYITKKQYDVLTRYQRASVNMVLDINGEYVDSPCEGAER</sequence>
<proteinExistence type="predicted"/>
<evidence type="ECO:0000313" key="2">
    <source>
        <dbReference type="Proteomes" id="UP000502894"/>
    </source>
</evidence>
<accession>A0A6F8T0A2</accession>
<organism evidence="1 2">
    <name type="scientific">Legionella antarctica</name>
    <dbReference type="NCBI Taxonomy" id="2708020"/>
    <lineage>
        <taxon>Bacteria</taxon>
        <taxon>Pseudomonadati</taxon>
        <taxon>Pseudomonadota</taxon>
        <taxon>Gammaproteobacteria</taxon>
        <taxon>Legionellales</taxon>
        <taxon>Legionellaceae</taxon>
        <taxon>Legionella</taxon>
    </lineage>
</organism>